<sequence length="735" mass="82584">MDSIPTYLSLTAYGERISLRKAGLDSSSSANHSSLPYQGNGRTPTKRIFNRLAAAQDVATSPGSDDNSIGKRTVPASTVPYSELVPGLRNPQSNLPNSISNVSNFSGTTLSVPTPSTLPGFRDEGLLTSQADILAHSVLGSRADTPTSSVPCPLNYNLDTDDDDIDYENNNDDDDEDDDEVDDEDDDEDGDDTAIYQSPNQIRFRSGLGNFQRYGTGSRPVDVNQPVPEIPRTWTKRDSNTIVTTLHGSKGIEVRTDLNVNESSKEFSWLRGNVPIPQLCGIYYYEVTFDHCLRETVIGVGFCHSKTVLTRLPGLDQFSWGYHSDDGRTASNPGHNQQFGPPFGMHDTIGCGFDFSTNTMFFTKNGLLLGTNLTKSSGYALDVLEPQYCELLYPCVGFKSCLSFRTNFGGQRFVYDIDQHVRNKKRQLFSEIRKTDGLPQRSFWGDNDRNVPDFMKQLLLSYFSYLGYTQTYKFFDEETKKQQQTINREAPQTVPEDTTWESKLRVFESRQSIRTLITVGKIDAAISLLKEHYPKILEENDGIIMLKLQCCKFIELVRATIPGRIDDSLSNDGTLDSPGKKDAAYTELVQFGQKLRDTYKNDSRPEVQDRLAQCFSLLAYEDPRQDSSVAFLLSERERQKLAEEVISKIMVSLNQPAEPDLARVANYTMGLVHVLQSQKVGDATLLNAHRDFLVKKKKTRIGVEPMFAIVAQFSILIQLYQVYLCFVLLKLQRFQ</sequence>
<accession>A0A0J9XCM8</accession>
<protein>
    <recommendedName>
        <fullName evidence="7">B30.2/SPRY domain-containing protein</fullName>
    </recommendedName>
</protein>
<reference evidence="5" key="1">
    <citation type="submission" date="2014-03" db="EMBL/GenBank/DDBJ databases">
        <authorList>
            <person name="Casaregola S."/>
        </authorList>
    </citation>
    <scope>NUCLEOTIDE SEQUENCE [LARGE SCALE GENOMIC DNA]</scope>
    <source>
        <strain evidence="5">CLIB 918</strain>
    </source>
</reference>
<dbReference type="InterPro" id="IPR003877">
    <property type="entry name" value="SPRY_dom"/>
</dbReference>
<gene>
    <name evidence="5" type="ORF">BN980_GECA08s01781g</name>
</gene>
<dbReference type="Pfam" id="PF00622">
    <property type="entry name" value="SPRY"/>
    <property type="match status" value="1"/>
</dbReference>
<dbReference type="AlphaFoldDB" id="A0A0J9XCM8"/>
<dbReference type="InterPro" id="IPR001870">
    <property type="entry name" value="B30.2/SPRY"/>
</dbReference>
<dbReference type="Pfam" id="PF10607">
    <property type="entry name" value="CTLH"/>
    <property type="match status" value="1"/>
</dbReference>
<dbReference type="SUPFAM" id="SSF49899">
    <property type="entry name" value="Concanavalin A-like lectins/glucanases"/>
    <property type="match status" value="1"/>
</dbReference>
<dbReference type="SMART" id="SM00757">
    <property type="entry name" value="CRA"/>
    <property type="match status" value="1"/>
</dbReference>
<keyword evidence="2" id="KW-0812">Transmembrane</keyword>
<feature type="domain" description="B30.2/SPRY" evidence="3">
    <location>
        <begin position="200"/>
        <end position="413"/>
    </location>
</feature>
<dbReference type="InterPro" id="IPR024964">
    <property type="entry name" value="CTLH/CRA"/>
</dbReference>
<keyword evidence="6" id="KW-1185">Reference proteome</keyword>
<feature type="compositionally biased region" description="Acidic residues" evidence="1">
    <location>
        <begin position="159"/>
        <end position="192"/>
    </location>
</feature>
<feature type="domain" description="CTLH" evidence="4">
    <location>
        <begin position="506"/>
        <end position="564"/>
    </location>
</feature>
<dbReference type="EMBL" id="CCBN010000008">
    <property type="protein sequence ID" value="CDO54600.1"/>
    <property type="molecule type" value="Genomic_DNA"/>
</dbReference>
<evidence type="ECO:0000313" key="6">
    <source>
        <dbReference type="Proteomes" id="UP000242525"/>
    </source>
</evidence>
<dbReference type="STRING" id="1173061.A0A0J9XCM8"/>
<dbReference type="SMART" id="SM00668">
    <property type="entry name" value="CTLH"/>
    <property type="match status" value="1"/>
</dbReference>
<dbReference type="InterPro" id="IPR013320">
    <property type="entry name" value="ConA-like_dom_sf"/>
</dbReference>
<keyword evidence="2" id="KW-0472">Membrane</keyword>
<dbReference type="Gene3D" id="2.60.120.920">
    <property type="match status" value="1"/>
</dbReference>
<dbReference type="SMART" id="SM00449">
    <property type="entry name" value="SPRY"/>
    <property type="match status" value="1"/>
</dbReference>
<comment type="caution">
    <text evidence="5">The sequence shown here is derived from an EMBL/GenBank/DDBJ whole genome shotgun (WGS) entry which is preliminary data.</text>
</comment>
<dbReference type="OrthoDB" id="25503at2759"/>
<evidence type="ECO:0000256" key="1">
    <source>
        <dbReference type="SAM" id="MobiDB-lite"/>
    </source>
</evidence>
<feature type="transmembrane region" description="Helical" evidence="2">
    <location>
        <begin position="706"/>
        <end position="729"/>
    </location>
</feature>
<dbReference type="PROSITE" id="PS50188">
    <property type="entry name" value="B302_SPRY"/>
    <property type="match status" value="1"/>
</dbReference>
<dbReference type="PANTHER" id="PTHR12864">
    <property type="entry name" value="RAN BINDING PROTEIN 9-RELATED"/>
    <property type="match status" value="1"/>
</dbReference>
<feature type="region of interest" description="Disordered" evidence="1">
    <location>
        <begin position="142"/>
        <end position="198"/>
    </location>
</feature>
<name>A0A0J9XCM8_GEOCN</name>
<keyword evidence="2" id="KW-1133">Transmembrane helix</keyword>
<dbReference type="InterPro" id="IPR006595">
    <property type="entry name" value="CTLH_C"/>
</dbReference>
<evidence type="ECO:0008006" key="7">
    <source>
        <dbReference type="Google" id="ProtNLM"/>
    </source>
</evidence>
<proteinExistence type="predicted"/>
<dbReference type="InterPro" id="IPR043136">
    <property type="entry name" value="B30.2/SPRY_sf"/>
</dbReference>
<organism evidence="5 6">
    <name type="scientific">Geotrichum candidum</name>
    <name type="common">Oospora lactis</name>
    <name type="synonym">Dipodascus geotrichum</name>
    <dbReference type="NCBI Taxonomy" id="1173061"/>
    <lineage>
        <taxon>Eukaryota</taxon>
        <taxon>Fungi</taxon>
        <taxon>Dikarya</taxon>
        <taxon>Ascomycota</taxon>
        <taxon>Saccharomycotina</taxon>
        <taxon>Dipodascomycetes</taxon>
        <taxon>Dipodascales</taxon>
        <taxon>Dipodascaceae</taxon>
        <taxon>Geotrichum</taxon>
    </lineage>
</organism>
<evidence type="ECO:0000313" key="5">
    <source>
        <dbReference type="EMBL" id="CDO54600.1"/>
    </source>
</evidence>
<dbReference type="InterPro" id="IPR050618">
    <property type="entry name" value="Ubq-SigPath_Reg"/>
</dbReference>
<evidence type="ECO:0000259" key="3">
    <source>
        <dbReference type="PROSITE" id="PS50188"/>
    </source>
</evidence>
<feature type="region of interest" description="Disordered" evidence="1">
    <location>
        <begin position="24"/>
        <end position="44"/>
    </location>
</feature>
<evidence type="ECO:0000259" key="4">
    <source>
        <dbReference type="PROSITE" id="PS50897"/>
    </source>
</evidence>
<dbReference type="Proteomes" id="UP000242525">
    <property type="component" value="Unassembled WGS sequence"/>
</dbReference>
<dbReference type="PROSITE" id="PS50897">
    <property type="entry name" value="CTLH"/>
    <property type="match status" value="1"/>
</dbReference>
<dbReference type="InterPro" id="IPR013144">
    <property type="entry name" value="CRA_dom"/>
</dbReference>
<evidence type="ECO:0000256" key="2">
    <source>
        <dbReference type="SAM" id="Phobius"/>
    </source>
</evidence>